<dbReference type="Proteomes" id="UP001064048">
    <property type="component" value="Chromosome 4"/>
</dbReference>
<reference evidence="1 2" key="1">
    <citation type="journal article" date="2022" name="Genome Biol. Evol.">
        <title>The Spruce Budworm Genome: Reconstructing the Evolutionary History of Antifreeze Proteins.</title>
        <authorList>
            <person name="Beliveau C."/>
            <person name="Gagne P."/>
            <person name="Picq S."/>
            <person name="Vernygora O."/>
            <person name="Keeling C.I."/>
            <person name="Pinkney K."/>
            <person name="Doucet D."/>
            <person name="Wen F."/>
            <person name="Johnston J.S."/>
            <person name="Maaroufi H."/>
            <person name="Boyle B."/>
            <person name="Laroche J."/>
            <person name="Dewar K."/>
            <person name="Juretic N."/>
            <person name="Blackburn G."/>
            <person name="Nisole A."/>
            <person name="Brunet B."/>
            <person name="Brandao M."/>
            <person name="Lumley L."/>
            <person name="Duan J."/>
            <person name="Quan G."/>
            <person name="Lucarotti C.J."/>
            <person name="Roe A.D."/>
            <person name="Sperling F.A.H."/>
            <person name="Levesque R.C."/>
            <person name="Cusson M."/>
        </authorList>
    </citation>
    <scope>NUCLEOTIDE SEQUENCE [LARGE SCALE GENOMIC DNA]</scope>
    <source>
        <strain evidence="1">Glfc:IPQL:Cfum</strain>
    </source>
</reference>
<gene>
    <name evidence="1" type="ORF">MSG28_002748</name>
</gene>
<protein>
    <submittedName>
        <fullName evidence="1">Uncharacterized protein</fullName>
    </submittedName>
</protein>
<evidence type="ECO:0000313" key="1">
    <source>
        <dbReference type="EMBL" id="KAI8424157.1"/>
    </source>
</evidence>
<comment type="caution">
    <text evidence="1">The sequence shown here is derived from an EMBL/GenBank/DDBJ whole genome shotgun (WGS) entry which is preliminary data.</text>
</comment>
<organism evidence="1 2">
    <name type="scientific">Choristoneura fumiferana</name>
    <name type="common">Spruce budworm moth</name>
    <name type="synonym">Archips fumiferana</name>
    <dbReference type="NCBI Taxonomy" id="7141"/>
    <lineage>
        <taxon>Eukaryota</taxon>
        <taxon>Metazoa</taxon>
        <taxon>Ecdysozoa</taxon>
        <taxon>Arthropoda</taxon>
        <taxon>Hexapoda</taxon>
        <taxon>Insecta</taxon>
        <taxon>Pterygota</taxon>
        <taxon>Neoptera</taxon>
        <taxon>Endopterygota</taxon>
        <taxon>Lepidoptera</taxon>
        <taxon>Glossata</taxon>
        <taxon>Ditrysia</taxon>
        <taxon>Tortricoidea</taxon>
        <taxon>Tortricidae</taxon>
        <taxon>Tortricinae</taxon>
        <taxon>Choristoneura</taxon>
    </lineage>
</organism>
<proteinExistence type="predicted"/>
<keyword evidence="2" id="KW-1185">Reference proteome</keyword>
<evidence type="ECO:0000313" key="2">
    <source>
        <dbReference type="Proteomes" id="UP001064048"/>
    </source>
</evidence>
<sequence>MSGMITRAAARAFSTEGLKVVNNVAKQQFSVSLRGIDAVLAYQQSGKGITFVHTDVPQAFQGKGVGKLLAKYAFDHAKNNKLDVICQCHFLAKYYENNISDYKGLNVKLQLE</sequence>
<accession>A0ACC0JJ76</accession>
<dbReference type="EMBL" id="CM046104">
    <property type="protein sequence ID" value="KAI8424157.1"/>
    <property type="molecule type" value="Genomic_DNA"/>
</dbReference>
<name>A0ACC0JJ76_CHOFU</name>